<evidence type="ECO:0000313" key="2">
    <source>
        <dbReference type="Proteomes" id="UP000467841"/>
    </source>
</evidence>
<name>A0A6D2KAS2_9BRAS</name>
<protein>
    <submittedName>
        <fullName evidence="1">Uncharacterized protein</fullName>
    </submittedName>
</protein>
<dbReference type="Proteomes" id="UP000467841">
    <property type="component" value="Unassembled WGS sequence"/>
</dbReference>
<dbReference type="EMBL" id="CACVBM020001398">
    <property type="protein sequence ID" value="CAA7048901.1"/>
    <property type="molecule type" value="Genomic_DNA"/>
</dbReference>
<evidence type="ECO:0000313" key="1">
    <source>
        <dbReference type="EMBL" id="CAA7048901.1"/>
    </source>
</evidence>
<organism evidence="1 2">
    <name type="scientific">Microthlaspi erraticum</name>
    <dbReference type="NCBI Taxonomy" id="1685480"/>
    <lineage>
        <taxon>Eukaryota</taxon>
        <taxon>Viridiplantae</taxon>
        <taxon>Streptophyta</taxon>
        <taxon>Embryophyta</taxon>
        <taxon>Tracheophyta</taxon>
        <taxon>Spermatophyta</taxon>
        <taxon>Magnoliopsida</taxon>
        <taxon>eudicotyledons</taxon>
        <taxon>Gunneridae</taxon>
        <taxon>Pentapetalae</taxon>
        <taxon>rosids</taxon>
        <taxon>malvids</taxon>
        <taxon>Brassicales</taxon>
        <taxon>Brassicaceae</taxon>
        <taxon>Coluteocarpeae</taxon>
        <taxon>Microthlaspi</taxon>
    </lineage>
</organism>
<comment type="caution">
    <text evidence="1">The sequence shown here is derived from an EMBL/GenBank/DDBJ whole genome shotgun (WGS) entry which is preliminary data.</text>
</comment>
<reference evidence="1" key="1">
    <citation type="submission" date="2020-01" db="EMBL/GenBank/DDBJ databases">
        <authorList>
            <person name="Mishra B."/>
        </authorList>
    </citation>
    <scope>NUCLEOTIDE SEQUENCE [LARGE SCALE GENOMIC DNA]</scope>
</reference>
<keyword evidence="2" id="KW-1185">Reference proteome</keyword>
<gene>
    <name evidence="1" type="ORF">MERR_LOCUS36136</name>
</gene>
<accession>A0A6D2KAS2</accession>
<dbReference type="AlphaFoldDB" id="A0A6D2KAS2"/>
<proteinExistence type="predicted"/>
<sequence>MWVLGLHKVHGEESIVVLLVHGELILSCSDSSSSMAHSGCSCSSLNQLVHLFSFLFQSSPFSCGMFTQFQTLPSLSLLWVIPLLGPSLFPHPLISSSDPPCHS</sequence>